<sequence length="282" mass="30691">MTCLHLRQVVNMKLLLVCLNALCVAALLVQTPPSVSVTLGSKVSLSCDITGMGGSCSQVVWLHFGQVSGLRVISRFIPGAQTWTLKSDHLCQLEIFSAALQDAGRYYCVFINELMLLTAGGTTLTITESLLLSPVVHLLVPSDRRVHLSLPVPLICLASGLEDTSRVTVDWQVDWTDTPPELCPRILPESEAGVIGVQVYIPGETWAGGAEVSCVLTDRELQVRQTVSSRTGECVFLTSIVGAVCVVLFVVTVTLGILLSWQRRGLGEYCDELNRTLKFKVY</sequence>
<dbReference type="PROSITE" id="PS50835">
    <property type="entry name" value="IG_LIKE"/>
    <property type="match status" value="2"/>
</dbReference>
<feature type="signal peptide" evidence="2">
    <location>
        <begin position="1"/>
        <end position="26"/>
    </location>
</feature>
<keyword evidence="2" id="KW-0732">Signal</keyword>
<organism evidence="4 5">
    <name type="scientific">Larimichthys crocea</name>
    <name type="common">Large yellow croaker</name>
    <name type="synonym">Pseudosciaena crocea</name>
    <dbReference type="NCBI Taxonomy" id="215358"/>
    <lineage>
        <taxon>Eukaryota</taxon>
        <taxon>Metazoa</taxon>
        <taxon>Chordata</taxon>
        <taxon>Craniata</taxon>
        <taxon>Vertebrata</taxon>
        <taxon>Euteleostomi</taxon>
        <taxon>Actinopterygii</taxon>
        <taxon>Neopterygii</taxon>
        <taxon>Teleostei</taxon>
        <taxon>Neoteleostei</taxon>
        <taxon>Acanthomorphata</taxon>
        <taxon>Eupercaria</taxon>
        <taxon>Sciaenidae</taxon>
        <taxon>Larimichthys</taxon>
    </lineage>
</organism>
<dbReference type="Proteomes" id="UP000424527">
    <property type="component" value="Unassembled WGS sequence"/>
</dbReference>
<keyword evidence="5" id="KW-1185">Reference proteome</keyword>
<keyword evidence="1" id="KW-0472">Membrane</keyword>
<evidence type="ECO:0000313" key="5">
    <source>
        <dbReference type="Proteomes" id="UP000424527"/>
    </source>
</evidence>
<feature type="domain" description="Ig-like" evidence="3">
    <location>
        <begin position="26"/>
        <end position="127"/>
    </location>
</feature>
<accession>A0A6G0HDA6</accession>
<dbReference type="CDD" id="cd00099">
    <property type="entry name" value="IgV"/>
    <property type="match status" value="1"/>
</dbReference>
<evidence type="ECO:0000259" key="3">
    <source>
        <dbReference type="PROSITE" id="PS50835"/>
    </source>
</evidence>
<evidence type="ECO:0000313" key="4">
    <source>
        <dbReference type="EMBL" id="KAE8277001.1"/>
    </source>
</evidence>
<comment type="caution">
    <text evidence="4">The sequence shown here is derived from an EMBL/GenBank/DDBJ whole genome shotgun (WGS) entry which is preliminary data.</text>
</comment>
<feature type="domain" description="Ig-like" evidence="3">
    <location>
        <begin position="134"/>
        <end position="228"/>
    </location>
</feature>
<dbReference type="SUPFAM" id="SSF48726">
    <property type="entry name" value="Immunoglobulin"/>
    <property type="match status" value="2"/>
</dbReference>
<evidence type="ECO:0000256" key="1">
    <source>
        <dbReference type="SAM" id="Phobius"/>
    </source>
</evidence>
<feature type="transmembrane region" description="Helical" evidence="1">
    <location>
        <begin position="235"/>
        <end position="259"/>
    </location>
</feature>
<gene>
    <name evidence="4" type="ORF">D5F01_LYC25259</name>
</gene>
<dbReference type="EMBL" id="REGW02001873">
    <property type="protein sequence ID" value="KAE8277001.1"/>
    <property type="molecule type" value="Genomic_DNA"/>
</dbReference>
<dbReference type="Gene3D" id="2.60.40.10">
    <property type="entry name" value="Immunoglobulins"/>
    <property type="match status" value="1"/>
</dbReference>
<dbReference type="InterPro" id="IPR007110">
    <property type="entry name" value="Ig-like_dom"/>
</dbReference>
<keyword evidence="1" id="KW-1133">Transmembrane helix</keyword>
<dbReference type="AlphaFoldDB" id="A0A6G0HDA6"/>
<keyword evidence="1" id="KW-0812">Transmembrane</keyword>
<proteinExistence type="predicted"/>
<reference evidence="4 5" key="1">
    <citation type="submission" date="2019-07" db="EMBL/GenBank/DDBJ databases">
        <title>Chromosome genome assembly for large yellow croaker.</title>
        <authorList>
            <person name="Xiao S."/>
        </authorList>
    </citation>
    <scope>NUCLEOTIDE SEQUENCE [LARGE SCALE GENOMIC DNA]</scope>
    <source>
        <strain evidence="4">JMULYC20181020</strain>
        <tissue evidence="4">Muscle</tissue>
    </source>
</reference>
<dbReference type="InterPro" id="IPR013783">
    <property type="entry name" value="Ig-like_fold"/>
</dbReference>
<feature type="chain" id="PRO_5026288452" description="Ig-like domain-containing protein" evidence="2">
    <location>
        <begin position="27"/>
        <end position="282"/>
    </location>
</feature>
<name>A0A6G0HDA6_LARCR</name>
<protein>
    <recommendedName>
        <fullName evidence="3">Ig-like domain-containing protein</fullName>
    </recommendedName>
</protein>
<dbReference type="InterPro" id="IPR036179">
    <property type="entry name" value="Ig-like_dom_sf"/>
</dbReference>
<evidence type="ECO:0000256" key="2">
    <source>
        <dbReference type="SAM" id="SignalP"/>
    </source>
</evidence>
<dbReference type="SMART" id="SM00409">
    <property type="entry name" value="IG"/>
    <property type="match status" value="1"/>
</dbReference>
<dbReference type="InterPro" id="IPR003599">
    <property type="entry name" value="Ig_sub"/>
</dbReference>